<comment type="caution">
    <text evidence="9">The sequence shown here is derived from an EMBL/GenBank/DDBJ whole genome shotgun (WGS) entry which is preliminary data.</text>
</comment>
<dbReference type="InterPro" id="IPR036638">
    <property type="entry name" value="HLH_DNA-bd_sf"/>
</dbReference>
<keyword evidence="6" id="KW-0175">Coiled coil</keyword>
<dbReference type="PANTHER" id="PTHR15741">
    <property type="entry name" value="BASIC HELIX-LOOP-HELIX ZIP TRANSCRIPTION FACTOR"/>
    <property type="match status" value="1"/>
</dbReference>
<evidence type="ECO:0000313" key="10">
    <source>
        <dbReference type="Proteomes" id="UP001476247"/>
    </source>
</evidence>
<feature type="region of interest" description="Disordered" evidence="7">
    <location>
        <begin position="340"/>
        <end position="387"/>
    </location>
</feature>
<evidence type="ECO:0000259" key="8">
    <source>
        <dbReference type="PROSITE" id="PS50888"/>
    </source>
</evidence>
<keyword evidence="3" id="KW-0238">DNA-binding</keyword>
<dbReference type="SUPFAM" id="SSF47459">
    <property type="entry name" value="HLH, helix-loop-helix DNA-binding domain"/>
    <property type="match status" value="1"/>
</dbReference>
<keyword evidence="5" id="KW-0539">Nucleus</keyword>
<proteinExistence type="predicted"/>
<dbReference type="Proteomes" id="UP001476247">
    <property type="component" value="Unassembled WGS sequence"/>
</dbReference>
<evidence type="ECO:0000256" key="4">
    <source>
        <dbReference type="ARBA" id="ARBA00023163"/>
    </source>
</evidence>
<accession>A0ABP9Y2G7</accession>
<reference evidence="9 10" key="1">
    <citation type="submission" date="2024-04" db="EMBL/GenBank/DDBJ databases">
        <title>genome sequences of Mucor flavus KT1a and Helicostylum pulchrum KT1b strains isolation_sourced from the surface of a dry-aged beef.</title>
        <authorList>
            <person name="Toyotome T."/>
            <person name="Hosono M."/>
            <person name="Torimaru M."/>
            <person name="Fukuda K."/>
            <person name="Mikami N."/>
        </authorList>
    </citation>
    <scope>NUCLEOTIDE SEQUENCE [LARGE SCALE GENOMIC DNA]</scope>
    <source>
        <strain evidence="9 10">KT1b</strain>
    </source>
</reference>
<feature type="compositionally biased region" description="Basic residues" evidence="7">
    <location>
        <begin position="377"/>
        <end position="387"/>
    </location>
</feature>
<feature type="region of interest" description="Disordered" evidence="7">
    <location>
        <begin position="1"/>
        <end position="29"/>
    </location>
</feature>
<feature type="coiled-coil region" evidence="6">
    <location>
        <begin position="300"/>
        <end position="330"/>
    </location>
</feature>
<evidence type="ECO:0000256" key="5">
    <source>
        <dbReference type="ARBA" id="ARBA00023242"/>
    </source>
</evidence>
<evidence type="ECO:0000313" key="9">
    <source>
        <dbReference type="EMBL" id="GAA5801177.1"/>
    </source>
</evidence>
<evidence type="ECO:0000256" key="7">
    <source>
        <dbReference type="SAM" id="MobiDB-lite"/>
    </source>
</evidence>
<feature type="compositionally biased region" description="Low complexity" evidence="7">
    <location>
        <begin position="13"/>
        <end position="26"/>
    </location>
</feature>
<keyword evidence="10" id="KW-1185">Reference proteome</keyword>
<feature type="domain" description="BHLH" evidence="8">
    <location>
        <begin position="185"/>
        <end position="236"/>
    </location>
</feature>
<dbReference type="Gene3D" id="4.10.280.10">
    <property type="entry name" value="Helix-loop-helix DNA-binding domain"/>
    <property type="match status" value="1"/>
</dbReference>
<protein>
    <recommendedName>
        <fullName evidence="8">BHLH domain-containing protein</fullName>
    </recommendedName>
</protein>
<dbReference type="InterPro" id="IPR052207">
    <property type="entry name" value="Max-like/E-box_TFs"/>
</dbReference>
<evidence type="ECO:0000256" key="1">
    <source>
        <dbReference type="ARBA" id="ARBA00004123"/>
    </source>
</evidence>
<evidence type="ECO:0000256" key="2">
    <source>
        <dbReference type="ARBA" id="ARBA00023015"/>
    </source>
</evidence>
<dbReference type="PROSITE" id="PS50888">
    <property type="entry name" value="BHLH"/>
    <property type="match status" value="1"/>
</dbReference>
<comment type="subcellular location">
    <subcellularLocation>
        <location evidence="1">Nucleus</location>
    </subcellularLocation>
</comment>
<feature type="region of interest" description="Disordered" evidence="7">
    <location>
        <begin position="120"/>
        <end position="181"/>
    </location>
</feature>
<name>A0ABP9Y2G7_9FUNG</name>
<dbReference type="EMBL" id="BAABUJ010000018">
    <property type="protein sequence ID" value="GAA5801177.1"/>
    <property type="molecule type" value="Genomic_DNA"/>
</dbReference>
<keyword evidence="2" id="KW-0805">Transcription regulation</keyword>
<organism evidence="9 10">
    <name type="scientific">Helicostylum pulchrum</name>
    <dbReference type="NCBI Taxonomy" id="562976"/>
    <lineage>
        <taxon>Eukaryota</taxon>
        <taxon>Fungi</taxon>
        <taxon>Fungi incertae sedis</taxon>
        <taxon>Mucoromycota</taxon>
        <taxon>Mucoromycotina</taxon>
        <taxon>Mucoromycetes</taxon>
        <taxon>Mucorales</taxon>
        <taxon>Mucorineae</taxon>
        <taxon>Mucoraceae</taxon>
        <taxon>Helicostylum</taxon>
    </lineage>
</organism>
<dbReference type="PANTHER" id="PTHR15741:SF27">
    <property type="entry name" value="TRANSCRIPTION FACTOR AP-4"/>
    <property type="match status" value="1"/>
</dbReference>
<feature type="compositionally biased region" description="Low complexity" evidence="7">
    <location>
        <begin position="352"/>
        <end position="364"/>
    </location>
</feature>
<sequence length="387" mass="44698">MEYDPAVSTHKASSITSTTSTSSSSTWDIPTPSNTFTHLHIDNIKPDEDYSSYNALADERISLLDYHPHAYHIDLPSKKRTTFPNFMDTFVTDNNEENHEKDNVTIPEPIYLQHSDLVTVPSFSNRPRPPPTTTTTTGTTQDGYQPIRPSPVQKQQHHREPSVSSVCSSSNKRSKLNRDLLTDDEKRINHIASEQKRRNTIRTGFKDLTDMIPTLKNINNSKSTILFKAVEYIKHLDKRNRGLREKIASLQVRMSVEGRMNQQRYRSSSNSQRYKQIFGKQQQQQPDEFSHLPQHTVTALIAHKNQQRQLQELQEQLRQQQQLLAKHNIIPPDINLQKRHTTKKASKEHHYNSISIPSSTSSNSDETELDSYSHMQHSPKKRPWHLL</sequence>
<dbReference type="InterPro" id="IPR011598">
    <property type="entry name" value="bHLH_dom"/>
</dbReference>
<gene>
    <name evidence="9" type="ORF">HPULCUR_006620</name>
</gene>
<evidence type="ECO:0000256" key="6">
    <source>
        <dbReference type="SAM" id="Coils"/>
    </source>
</evidence>
<dbReference type="Pfam" id="PF00010">
    <property type="entry name" value="HLH"/>
    <property type="match status" value="1"/>
</dbReference>
<keyword evidence="4" id="KW-0804">Transcription</keyword>
<evidence type="ECO:0000256" key="3">
    <source>
        <dbReference type="ARBA" id="ARBA00023125"/>
    </source>
</evidence>
<dbReference type="SMART" id="SM00353">
    <property type="entry name" value="HLH"/>
    <property type="match status" value="1"/>
</dbReference>